<keyword evidence="3" id="KW-1185">Reference proteome</keyword>
<feature type="compositionally biased region" description="Low complexity" evidence="1">
    <location>
        <begin position="68"/>
        <end position="78"/>
    </location>
</feature>
<dbReference type="Proteomes" id="UP001154282">
    <property type="component" value="Unassembled WGS sequence"/>
</dbReference>
<gene>
    <name evidence="2" type="ORF">LITE_LOCUS14113</name>
</gene>
<reference evidence="2" key="1">
    <citation type="submission" date="2022-08" db="EMBL/GenBank/DDBJ databases">
        <authorList>
            <person name="Gutierrez-Valencia J."/>
        </authorList>
    </citation>
    <scope>NUCLEOTIDE SEQUENCE</scope>
</reference>
<accession>A0AAV0JFW3</accession>
<dbReference type="AlphaFoldDB" id="A0AAV0JFW3"/>
<comment type="caution">
    <text evidence="2">The sequence shown here is derived from an EMBL/GenBank/DDBJ whole genome shotgun (WGS) entry which is preliminary data.</text>
</comment>
<name>A0AAV0JFW3_9ROSI</name>
<organism evidence="2 3">
    <name type="scientific">Linum tenue</name>
    <dbReference type="NCBI Taxonomy" id="586396"/>
    <lineage>
        <taxon>Eukaryota</taxon>
        <taxon>Viridiplantae</taxon>
        <taxon>Streptophyta</taxon>
        <taxon>Embryophyta</taxon>
        <taxon>Tracheophyta</taxon>
        <taxon>Spermatophyta</taxon>
        <taxon>Magnoliopsida</taxon>
        <taxon>eudicotyledons</taxon>
        <taxon>Gunneridae</taxon>
        <taxon>Pentapetalae</taxon>
        <taxon>rosids</taxon>
        <taxon>fabids</taxon>
        <taxon>Malpighiales</taxon>
        <taxon>Linaceae</taxon>
        <taxon>Linum</taxon>
    </lineage>
</organism>
<evidence type="ECO:0000313" key="3">
    <source>
        <dbReference type="Proteomes" id="UP001154282"/>
    </source>
</evidence>
<feature type="region of interest" description="Disordered" evidence="1">
    <location>
        <begin position="1"/>
        <end position="135"/>
    </location>
</feature>
<feature type="compositionally biased region" description="Basic residues" evidence="1">
    <location>
        <begin position="47"/>
        <end position="67"/>
    </location>
</feature>
<evidence type="ECO:0000256" key="1">
    <source>
        <dbReference type="SAM" id="MobiDB-lite"/>
    </source>
</evidence>
<feature type="compositionally biased region" description="Basic residues" evidence="1">
    <location>
        <begin position="83"/>
        <end position="117"/>
    </location>
</feature>
<sequence length="206" mass="23543">MQANIRPNMEEEVGGAVQTRPVPGDPAQLHGVGGVRPPRGPPEQHPRPHHQRRRHRHPARLHRRLPHLLRPQEARQGPLPRPPRGRLRRPPPRPRRLPRPRAPQARRHRRRPLRRLLHHDLRRPSLRHGKNGDKDEERGVHAVLPVPGVIRERCLLDCLCINPDRLVHHYSERDRGGAGDGAADPVRRVLQIDAEADCGEEGRGEG</sequence>
<evidence type="ECO:0000313" key="2">
    <source>
        <dbReference type="EMBL" id="CAI0408801.1"/>
    </source>
</evidence>
<protein>
    <submittedName>
        <fullName evidence="2">Uncharacterized protein</fullName>
    </submittedName>
</protein>
<proteinExistence type="predicted"/>
<dbReference type="EMBL" id="CAMGYJ010000005">
    <property type="protein sequence ID" value="CAI0408801.1"/>
    <property type="molecule type" value="Genomic_DNA"/>
</dbReference>